<feature type="domain" description="HTH cro/C1-type" evidence="2">
    <location>
        <begin position="25"/>
        <end position="67"/>
    </location>
</feature>
<dbReference type="CDD" id="cd00093">
    <property type="entry name" value="HTH_XRE"/>
    <property type="match status" value="1"/>
</dbReference>
<dbReference type="InterPro" id="IPR010982">
    <property type="entry name" value="Lambda_DNA-bd_dom_sf"/>
</dbReference>
<dbReference type="SUPFAM" id="SSF47413">
    <property type="entry name" value="lambda repressor-like DNA-binding domains"/>
    <property type="match status" value="1"/>
</dbReference>
<accession>I2Q1B9</accession>
<dbReference type="AlphaFoldDB" id="I2Q1B9"/>
<name>I2Q1B9_9BACT</name>
<reference evidence="3" key="1">
    <citation type="submission" date="2011-11" db="EMBL/GenBank/DDBJ databases">
        <title>Improved High-Quality Draft sequence of Desulfovibrio sp. U5L.</title>
        <authorList>
            <consortium name="US DOE Joint Genome Institute"/>
            <person name="Lucas S."/>
            <person name="Han J."/>
            <person name="Lapidus A."/>
            <person name="Cheng J.-F."/>
            <person name="Goodwin L."/>
            <person name="Pitluck S."/>
            <person name="Peters L."/>
            <person name="Ovchinnikova G."/>
            <person name="Held B."/>
            <person name="Detter J.C."/>
            <person name="Han C."/>
            <person name="Tapia R."/>
            <person name="Land M."/>
            <person name="Hauser L."/>
            <person name="Kyrpides N."/>
            <person name="Ivanova N."/>
            <person name="Pagani I."/>
            <person name="Gabster J."/>
            <person name="Walker C."/>
            <person name="Stolyar S."/>
            <person name="Stahl D."/>
            <person name="Arkin A."/>
            <person name="Dehal P."/>
            <person name="Hazen T."/>
            <person name="Woyke T."/>
        </authorList>
    </citation>
    <scope>NUCLEOTIDE SEQUENCE [LARGE SCALE GENOMIC DNA]</scope>
    <source>
        <strain evidence="3">U5L</strain>
    </source>
</reference>
<protein>
    <submittedName>
        <fullName evidence="3">Helix-turn-helix protein</fullName>
    </submittedName>
</protein>
<evidence type="ECO:0000259" key="2">
    <source>
        <dbReference type="PROSITE" id="PS50943"/>
    </source>
</evidence>
<dbReference type="Pfam" id="PF01381">
    <property type="entry name" value="HTH_3"/>
    <property type="match status" value="1"/>
</dbReference>
<dbReference type="STRING" id="596152.DesU5LDRAFT_1900"/>
<evidence type="ECO:0000256" key="1">
    <source>
        <dbReference type="SAM" id="MobiDB-lite"/>
    </source>
</evidence>
<gene>
    <name evidence="3" type="ORF">DesU5LDRAFT_1900</name>
</gene>
<feature type="region of interest" description="Disordered" evidence="1">
    <location>
        <begin position="127"/>
        <end position="158"/>
    </location>
</feature>
<dbReference type="EMBL" id="JH600068">
    <property type="protein sequence ID" value="EIG53575.1"/>
    <property type="molecule type" value="Genomic_DNA"/>
</dbReference>
<organism evidence="3">
    <name type="scientific">Desulfovibrio sp. U5L</name>
    <dbReference type="NCBI Taxonomy" id="596152"/>
    <lineage>
        <taxon>Bacteria</taxon>
        <taxon>Pseudomonadati</taxon>
        <taxon>Thermodesulfobacteriota</taxon>
        <taxon>Desulfovibrionia</taxon>
        <taxon>Desulfovibrionales</taxon>
        <taxon>Desulfovibrionaceae</taxon>
        <taxon>Desulfovibrio</taxon>
    </lineage>
</organism>
<dbReference type="InterPro" id="IPR001387">
    <property type="entry name" value="Cro/C1-type_HTH"/>
</dbReference>
<dbReference type="SMART" id="SM00530">
    <property type="entry name" value="HTH_XRE"/>
    <property type="match status" value="1"/>
</dbReference>
<dbReference type="eggNOG" id="COG1396">
    <property type="taxonomic scope" value="Bacteria"/>
</dbReference>
<evidence type="ECO:0000313" key="3">
    <source>
        <dbReference type="EMBL" id="EIG53575.1"/>
    </source>
</evidence>
<dbReference type="GO" id="GO:0003677">
    <property type="term" value="F:DNA binding"/>
    <property type="evidence" value="ECO:0007669"/>
    <property type="project" value="InterPro"/>
</dbReference>
<proteinExistence type="predicted"/>
<dbReference type="PROSITE" id="PS50943">
    <property type="entry name" value="HTH_CROC1"/>
    <property type="match status" value="1"/>
</dbReference>
<dbReference type="OrthoDB" id="1524186at2"/>
<dbReference type="Gene3D" id="1.10.260.40">
    <property type="entry name" value="lambda repressor-like DNA-binding domains"/>
    <property type="match status" value="1"/>
</dbReference>
<dbReference type="HOGENOM" id="CLU_1666607_0_0_7"/>
<sequence length="158" mass="17530">MDQDTKKTLADRIKKIAAHFELQEQELAQRLGISKQAMSNYTQAKNEPKPSLLVSLVKIFGINPAWILMGDGDMLGDRTSGIPTEEISKELTPTQREMLTYKRLQTELGMDKQRIAEGIEAIVMGKRPGARKSAKEPGFDEGVGFSSGTDRDEAEFGE</sequence>